<organism evidence="2 3">
    <name type="scientific">Acyrthosiphon pisum</name>
    <name type="common">Pea aphid</name>
    <dbReference type="NCBI Taxonomy" id="7029"/>
    <lineage>
        <taxon>Eukaryota</taxon>
        <taxon>Metazoa</taxon>
        <taxon>Ecdysozoa</taxon>
        <taxon>Arthropoda</taxon>
        <taxon>Hexapoda</taxon>
        <taxon>Insecta</taxon>
        <taxon>Pterygota</taxon>
        <taxon>Neoptera</taxon>
        <taxon>Paraneoptera</taxon>
        <taxon>Hemiptera</taxon>
        <taxon>Sternorrhyncha</taxon>
        <taxon>Aphidomorpha</taxon>
        <taxon>Aphidoidea</taxon>
        <taxon>Aphididae</taxon>
        <taxon>Macrosiphini</taxon>
        <taxon>Acyrthosiphon</taxon>
    </lineage>
</organism>
<dbReference type="EnsemblMetazoa" id="XM_003242415.4">
    <property type="protein sequence ID" value="XP_003242463.1"/>
    <property type="gene ID" value="LOC100162746"/>
</dbReference>
<dbReference type="InterPro" id="IPR036638">
    <property type="entry name" value="HLH_DNA-bd_sf"/>
</dbReference>
<dbReference type="SUPFAM" id="SSF47459">
    <property type="entry name" value="HLH, helix-loop-helix DNA-binding domain"/>
    <property type="match status" value="1"/>
</dbReference>
<dbReference type="EnsemblMetazoa" id="XM_001950128.5">
    <property type="protein sequence ID" value="XP_001950163.2"/>
    <property type="gene ID" value="LOC100162746"/>
</dbReference>
<keyword evidence="3" id="KW-1185">Reference proteome</keyword>
<dbReference type="KEGG" id="api:100162746"/>
<sequence length="366" mass="42310">MLNCLSNDSKMQMRLNIKRHRQKLLQYLENTNDTVIKPKIKLVSNDIEKSNLNHNVKPTIASNTEVQTPKIIPTIKITNYRNKPTIHVKTYEAVINTKPNDPEVLTYNNIKKYKTRSSITANQLPPNIKVNIKDEPLSSFQLKQKPLPNIEIKDPKSPPAIKKLKEQLIAELFDSSSSEENDDNISVGNNDNWNEIYQTHNGSDVDENDSSNLRLMESVRYDGHKELANDISEEKYMYDSTDIDSPVVLDINNPTTNKKSRTRKPQIKIDQTKHRFRKPQDRSLHNAKERACRESIAKKFAILRKSCSYLNSNRRVPSKHSILLAAKKECDLLKHFEKKMLAEKKVLRKANEILKNRLTQIYSSIL</sequence>
<dbReference type="GeneID" id="100162746"/>
<dbReference type="RefSeq" id="XP_001950163.2">
    <property type="nucleotide sequence ID" value="XM_001950128.4"/>
</dbReference>
<reference evidence="2" key="2">
    <citation type="submission" date="2022-06" db="UniProtKB">
        <authorList>
            <consortium name="EnsemblMetazoa"/>
        </authorList>
    </citation>
    <scope>IDENTIFICATION</scope>
</reference>
<evidence type="ECO:0000313" key="3">
    <source>
        <dbReference type="Proteomes" id="UP000007819"/>
    </source>
</evidence>
<protein>
    <recommendedName>
        <fullName evidence="1">BHLH domain-containing protein</fullName>
    </recommendedName>
</protein>
<dbReference type="Gene3D" id="4.10.280.10">
    <property type="entry name" value="Helix-loop-helix DNA-binding domain"/>
    <property type="match status" value="1"/>
</dbReference>
<name>A0A8R1X1F8_ACYPI</name>
<dbReference type="InterPro" id="IPR011598">
    <property type="entry name" value="bHLH_dom"/>
</dbReference>
<dbReference type="AlphaFoldDB" id="A0A8R1X1F8"/>
<accession>A0A8R1X1F8</accession>
<dbReference type="OrthoDB" id="6628466at2759"/>
<dbReference type="RefSeq" id="XP_003242463.1">
    <property type="nucleotide sequence ID" value="XM_003242415.3"/>
</dbReference>
<feature type="domain" description="BHLH" evidence="1">
    <location>
        <begin position="280"/>
        <end position="333"/>
    </location>
</feature>
<dbReference type="Proteomes" id="UP000007819">
    <property type="component" value="Chromosome A1"/>
</dbReference>
<evidence type="ECO:0000313" key="2">
    <source>
        <dbReference type="EnsemblMetazoa" id="XP_008180039.1"/>
    </source>
</evidence>
<proteinExistence type="predicted"/>
<dbReference type="RefSeq" id="XP_016657498.1">
    <property type="nucleotide sequence ID" value="XM_016802009.1"/>
</dbReference>
<dbReference type="EnsemblMetazoa" id="XM_008181817.3">
    <property type="protein sequence ID" value="XP_008180039.1"/>
    <property type="gene ID" value="LOC100162746"/>
</dbReference>
<dbReference type="GO" id="GO:0046983">
    <property type="term" value="F:protein dimerization activity"/>
    <property type="evidence" value="ECO:0007669"/>
    <property type="project" value="InterPro"/>
</dbReference>
<dbReference type="EnsemblMetazoa" id="XM_016802009.2">
    <property type="protein sequence ID" value="XP_016657498.1"/>
    <property type="gene ID" value="LOC100162746"/>
</dbReference>
<dbReference type="RefSeq" id="XP_008180039.1">
    <property type="nucleotide sequence ID" value="XM_008181817.2"/>
</dbReference>
<dbReference type="PROSITE" id="PS50888">
    <property type="entry name" value="BHLH"/>
    <property type="match status" value="1"/>
</dbReference>
<reference evidence="3" key="1">
    <citation type="submission" date="2010-06" db="EMBL/GenBank/DDBJ databases">
        <authorList>
            <person name="Jiang H."/>
            <person name="Abraham K."/>
            <person name="Ali S."/>
            <person name="Alsbrooks S.L."/>
            <person name="Anim B.N."/>
            <person name="Anosike U.S."/>
            <person name="Attaway T."/>
            <person name="Bandaranaike D.P."/>
            <person name="Battles P.K."/>
            <person name="Bell S.N."/>
            <person name="Bell A.V."/>
            <person name="Beltran B."/>
            <person name="Bickham C."/>
            <person name="Bustamante Y."/>
            <person name="Caleb T."/>
            <person name="Canada A."/>
            <person name="Cardenas V."/>
            <person name="Carter K."/>
            <person name="Chacko J."/>
            <person name="Chandrabose M.N."/>
            <person name="Chavez D."/>
            <person name="Chavez A."/>
            <person name="Chen L."/>
            <person name="Chu H.-S."/>
            <person name="Claassen K.J."/>
            <person name="Cockrell R."/>
            <person name="Collins M."/>
            <person name="Cooper J.A."/>
            <person name="Cree A."/>
            <person name="Curry S.M."/>
            <person name="Da Y."/>
            <person name="Dao M.D."/>
            <person name="Das B."/>
            <person name="Davila M.-L."/>
            <person name="Davy-Carroll L."/>
            <person name="Denson S."/>
            <person name="Dinh H."/>
            <person name="Ebong V.E."/>
            <person name="Edwards J.R."/>
            <person name="Egan A."/>
            <person name="El-Daye J."/>
            <person name="Escobedo L."/>
            <person name="Fernandez S."/>
            <person name="Fernando P.R."/>
            <person name="Flagg N."/>
            <person name="Forbes L.D."/>
            <person name="Fowler R.G."/>
            <person name="Fu Q."/>
            <person name="Gabisi R.A."/>
            <person name="Ganer J."/>
            <person name="Garbino Pronczuk A."/>
            <person name="Garcia R.M."/>
            <person name="Garner T."/>
            <person name="Garrett T.E."/>
            <person name="Gonzalez D.A."/>
            <person name="Hamid H."/>
            <person name="Hawkins E.S."/>
            <person name="Hirani K."/>
            <person name="Hogues M.E."/>
            <person name="Hollins B."/>
            <person name="Hsiao C.-H."/>
            <person name="Jabil R."/>
            <person name="James M.L."/>
            <person name="Jhangiani S.N."/>
            <person name="Johnson B."/>
            <person name="Johnson Q."/>
            <person name="Joshi V."/>
            <person name="Kalu J.B."/>
            <person name="Kam C."/>
            <person name="Kashfia A."/>
            <person name="Keebler J."/>
            <person name="Kisamo H."/>
            <person name="Kovar C.L."/>
            <person name="Lago L.A."/>
            <person name="Lai C.-Y."/>
            <person name="Laidlaw J."/>
            <person name="Lara F."/>
            <person name="Le T.-K."/>
            <person name="Lee S.L."/>
            <person name="Legall F.H."/>
            <person name="Lemon S.J."/>
            <person name="Lewis L.R."/>
            <person name="Li B."/>
            <person name="Liu Y."/>
            <person name="Liu Y.-S."/>
            <person name="Lopez J."/>
            <person name="Lozado R.J."/>
            <person name="Lu J."/>
            <person name="Madu R.C."/>
            <person name="Maheshwari M."/>
            <person name="Maheshwari R."/>
            <person name="Malloy K."/>
            <person name="Martinez E."/>
            <person name="Mathew T."/>
            <person name="Mercado I.C."/>
            <person name="Mercado C."/>
            <person name="Meyer B."/>
            <person name="Montgomery K."/>
            <person name="Morgan M.B."/>
            <person name="Munidasa M."/>
            <person name="Nazareth L.V."/>
            <person name="Nelson J."/>
            <person name="Ng B.M."/>
            <person name="Nguyen N.B."/>
            <person name="Nguyen P.Q."/>
            <person name="Nguyen T."/>
            <person name="Obregon M."/>
            <person name="Okwuonu G.O."/>
            <person name="Onwere C.G."/>
            <person name="Orozco G."/>
            <person name="Parra A."/>
            <person name="Patel S."/>
            <person name="Patil S."/>
            <person name="Perez A."/>
            <person name="Perez Y."/>
            <person name="Pham C."/>
            <person name="Primus E.L."/>
            <person name="Pu L.-L."/>
            <person name="Puazo M."/>
            <person name="Qin X."/>
            <person name="Quiroz J.B."/>
            <person name="Reese J."/>
            <person name="Richards S."/>
            <person name="Rives C.M."/>
            <person name="Robberts R."/>
            <person name="Ruiz S.J."/>
            <person name="Ruiz M.J."/>
            <person name="Santibanez J."/>
            <person name="Schneider B.W."/>
            <person name="Sisson I."/>
            <person name="Smith M."/>
            <person name="Sodergren E."/>
            <person name="Song X.-Z."/>
            <person name="Song B.B."/>
            <person name="Summersgill H."/>
            <person name="Thelus R."/>
            <person name="Thornton R.D."/>
            <person name="Trejos Z.Y."/>
            <person name="Usmani K."/>
            <person name="Vattathil S."/>
            <person name="Villasana D."/>
            <person name="Walker D.L."/>
            <person name="Wang S."/>
            <person name="Wang K."/>
            <person name="White C.S."/>
            <person name="Williams A.C."/>
            <person name="Williamson J."/>
            <person name="Wilson K."/>
            <person name="Woghiren I.O."/>
            <person name="Woodworth J.R."/>
            <person name="Worley K.C."/>
            <person name="Wright R.A."/>
            <person name="Wu W."/>
            <person name="Young L."/>
            <person name="Zhang L."/>
            <person name="Zhang J."/>
            <person name="Zhu Y."/>
            <person name="Muzny D.M."/>
            <person name="Weinstock G."/>
            <person name="Gibbs R.A."/>
        </authorList>
    </citation>
    <scope>NUCLEOTIDE SEQUENCE [LARGE SCALE GENOMIC DNA]</scope>
    <source>
        <strain evidence="3">LSR1</strain>
    </source>
</reference>
<evidence type="ECO:0000259" key="1">
    <source>
        <dbReference type="PROSITE" id="PS50888"/>
    </source>
</evidence>